<dbReference type="Pfam" id="PF11905">
    <property type="entry name" value="DUF3425"/>
    <property type="match status" value="1"/>
</dbReference>
<evidence type="ECO:0000313" key="3">
    <source>
        <dbReference type="Proteomes" id="UP001595075"/>
    </source>
</evidence>
<reference evidence="2 3" key="1">
    <citation type="journal article" date="2024" name="Commun. Biol.">
        <title>Comparative genomic analysis of thermophilic fungi reveals convergent evolutionary adaptations and gene losses.</title>
        <authorList>
            <person name="Steindorff A.S."/>
            <person name="Aguilar-Pontes M.V."/>
            <person name="Robinson A.J."/>
            <person name="Andreopoulos B."/>
            <person name="LaButti K."/>
            <person name="Kuo A."/>
            <person name="Mondo S."/>
            <person name="Riley R."/>
            <person name="Otillar R."/>
            <person name="Haridas S."/>
            <person name="Lipzen A."/>
            <person name="Grimwood J."/>
            <person name="Schmutz J."/>
            <person name="Clum A."/>
            <person name="Reid I.D."/>
            <person name="Moisan M.C."/>
            <person name="Butler G."/>
            <person name="Nguyen T.T.M."/>
            <person name="Dewar K."/>
            <person name="Conant G."/>
            <person name="Drula E."/>
            <person name="Henrissat B."/>
            <person name="Hansel C."/>
            <person name="Singer S."/>
            <person name="Hutchinson M.I."/>
            <person name="de Vries R.P."/>
            <person name="Natvig D.O."/>
            <person name="Powell A.J."/>
            <person name="Tsang A."/>
            <person name="Grigoriev I.V."/>
        </authorList>
    </citation>
    <scope>NUCLEOTIDE SEQUENCE [LARGE SCALE GENOMIC DNA]</scope>
    <source>
        <strain evidence="2 3">CBS 494.80</strain>
    </source>
</reference>
<evidence type="ECO:0008006" key="4">
    <source>
        <dbReference type="Google" id="ProtNLM"/>
    </source>
</evidence>
<dbReference type="PANTHER" id="PTHR38116">
    <property type="entry name" value="CHROMOSOME 7, WHOLE GENOME SHOTGUN SEQUENCE"/>
    <property type="match status" value="1"/>
</dbReference>
<evidence type="ECO:0000313" key="2">
    <source>
        <dbReference type="EMBL" id="KAL2062117.1"/>
    </source>
</evidence>
<comment type="caution">
    <text evidence="2">The sequence shown here is derived from an EMBL/GenBank/DDBJ whole genome shotgun (WGS) entry which is preliminary data.</text>
</comment>
<gene>
    <name evidence="2" type="ORF">VTL71DRAFT_6383</name>
</gene>
<evidence type="ECO:0000256" key="1">
    <source>
        <dbReference type="SAM" id="MobiDB-lite"/>
    </source>
</evidence>
<dbReference type="EMBL" id="JAZHXI010000017">
    <property type="protein sequence ID" value="KAL2062117.1"/>
    <property type="molecule type" value="Genomic_DNA"/>
</dbReference>
<dbReference type="PANTHER" id="PTHR38116:SF9">
    <property type="entry name" value="BZIP DOMAIN-CONTAINING PROTEIN"/>
    <property type="match status" value="1"/>
</dbReference>
<accession>A0ABR4BXQ7</accession>
<organism evidence="2 3">
    <name type="scientific">Oculimacula yallundae</name>
    <dbReference type="NCBI Taxonomy" id="86028"/>
    <lineage>
        <taxon>Eukaryota</taxon>
        <taxon>Fungi</taxon>
        <taxon>Dikarya</taxon>
        <taxon>Ascomycota</taxon>
        <taxon>Pezizomycotina</taxon>
        <taxon>Leotiomycetes</taxon>
        <taxon>Helotiales</taxon>
        <taxon>Ploettnerulaceae</taxon>
        <taxon>Oculimacula</taxon>
    </lineage>
</organism>
<keyword evidence="3" id="KW-1185">Reference proteome</keyword>
<feature type="compositionally biased region" description="Polar residues" evidence="1">
    <location>
        <begin position="62"/>
        <end position="73"/>
    </location>
</feature>
<sequence length="324" mass="36691">MVNTVSVSGLGDDWSAVLNPAARKRMQNRIAQRAHRLKYGREPKSRKGTRSLPSDTVEEENLPTTFTNSMGGFGNGNTELYGSTLLSNDTVRLEIPWSSVEHTEISLQNKSFPEKLPHISISNSDRLDPNPEHLDLNQSFSGTKISRFPTPSPFADQLLIIQTMGTLSALLLNASILQIDCHTIRGRQIYIPNNIHSPSTLTPTLLQTRMPHLPYVDLIPFPSIRDNILRSQDVINGFEIWGDIIREVRIWGNSSWDDRGWELGEGFIRKCALFGLRPLPPPIECLRRWWLMDDEVLGTTNFWRGVRDEKALSMVEVKSIFMGD</sequence>
<proteinExistence type="predicted"/>
<dbReference type="CDD" id="cd14688">
    <property type="entry name" value="bZIP_YAP"/>
    <property type="match status" value="1"/>
</dbReference>
<name>A0ABR4BXQ7_9HELO</name>
<feature type="region of interest" description="Disordered" evidence="1">
    <location>
        <begin position="37"/>
        <end position="73"/>
    </location>
</feature>
<protein>
    <recommendedName>
        <fullName evidence="4">BZIP domain-containing protein</fullName>
    </recommendedName>
</protein>
<dbReference type="InterPro" id="IPR021833">
    <property type="entry name" value="DUF3425"/>
</dbReference>
<dbReference type="Proteomes" id="UP001595075">
    <property type="component" value="Unassembled WGS sequence"/>
</dbReference>